<dbReference type="EMBL" id="JBHTBJ010000008">
    <property type="protein sequence ID" value="MFC7275281.1"/>
    <property type="molecule type" value="Genomic_DNA"/>
</dbReference>
<sequence length="63" mass="7246">MTGLYRLVWTKTDGETLAGHPTSRENALAQFNSCTEIRRAASRTGSRLRVLREADYQALRRHR</sequence>
<evidence type="ECO:0000313" key="2">
    <source>
        <dbReference type="Proteomes" id="UP001596548"/>
    </source>
</evidence>
<dbReference type="Proteomes" id="UP001596548">
    <property type="component" value="Unassembled WGS sequence"/>
</dbReference>
<organism evidence="1 2">
    <name type="scientific">Paractinoplanes rhizophilus</name>
    <dbReference type="NCBI Taxonomy" id="1416877"/>
    <lineage>
        <taxon>Bacteria</taxon>
        <taxon>Bacillati</taxon>
        <taxon>Actinomycetota</taxon>
        <taxon>Actinomycetes</taxon>
        <taxon>Micromonosporales</taxon>
        <taxon>Micromonosporaceae</taxon>
        <taxon>Paractinoplanes</taxon>
    </lineage>
</organism>
<reference evidence="2" key="1">
    <citation type="journal article" date="2019" name="Int. J. Syst. Evol. Microbiol.">
        <title>The Global Catalogue of Microorganisms (GCM) 10K type strain sequencing project: providing services to taxonomists for standard genome sequencing and annotation.</title>
        <authorList>
            <consortium name="The Broad Institute Genomics Platform"/>
            <consortium name="The Broad Institute Genome Sequencing Center for Infectious Disease"/>
            <person name="Wu L."/>
            <person name="Ma J."/>
        </authorList>
    </citation>
    <scope>NUCLEOTIDE SEQUENCE [LARGE SCALE GENOMIC DNA]</scope>
    <source>
        <strain evidence="2">XZYJT-10</strain>
    </source>
</reference>
<evidence type="ECO:0000313" key="1">
    <source>
        <dbReference type="EMBL" id="MFC7275281.1"/>
    </source>
</evidence>
<accession>A0ABW2HRQ1</accession>
<proteinExistence type="predicted"/>
<comment type="caution">
    <text evidence="1">The sequence shown here is derived from an EMBL/GenBank/DDBJ whole genome shotgun (WGS) entry which is preliminary data.</text>
</comment>
<keyword evidence="2" id="KW-1185">Reference proteome</keyword>
<dbReference type="RefSeq" id="WP_378968182.1">
    <property type="nucleotide sequence ID" value="NZ_JBHTBJ010000008.1"/>
</dbReference>
<name>A0ABW2HRQ1_9ACTN</name>
<gene>
    <name evidence="1" type="ORF">ACFQS1_14920</name>
</gene>
<protein>
    <submittedName>
        <fullName evidence="1">Uncharacterized protein</fullName>
    </submittedName>
</protein>